<keyword evidence="3" id="KW-0169">Cobalamin biosynthesis</keyword>
<dbReference type="OrthoDB" id="9780708at2"/>
<dbReference type="EMBL" id="AECS01000037">
    <property type="protein sequence ID" value="EFQ03993.1"/>
    <property type="molecule type" value="Genomic_DNA"/>
</dbReference>
<gene>
    <name evidence="6" type="primary">cobH</name>
    <name evidence="6" type="ORF">HMPREF9429_01176</name>
</gene>
<dbReference type="RefSeq" id="WP_006942301.1">
    <property type="nucleotide sequence ID" value="NZ_GL538208.1"/>
</dbReference>
<dbReference type="PANTHER" id="PTHR43588:SF1">
    <property type="entry name" value="COBALT-PRECORRIN-8 METHYLMUTASE"/>
    <property type="match status" value="1"/>
</dbReference>
<dbReference type="GO" id="GO:0016993">
    <property type="term" value="F:precorrin-8X methylmutase activity"/>
    <property type="evidence" value="ECO:0007669"/>
    <property type="project" value="UniProtKB-EC"/>
</dbReference>
<comment type="caution">
    <text evidence="6">The sequence shown here is derived from an EMBL/GenBank/DDBJ whole genome shotgun (WGS) entry which is preliminary data.</text>
</comment>
<comment type="similarity">
    <text evidence="2">Belongs to the CobH/CbiC family.</text>
</comment>
<dbReference type="Gene3D" id="3.40.50.10230">
    <property type="entry name" value="Cobalamin biosynthesis CobH/CbiC, precorrin-8X methylmutase"/>
    <property type="match status" value="1"/>
</dbReference>
<organism evidence="6 7">
    <name type="scientific">Megasphaera micronuciformis F0359</name>
    <dbReference type="NCBI Taxonomy" id="706434"/>
    <lineage>
        <taxon>Bacteria</taxon>
        <taxon>Bacillati</taxon>
        <taxon>Bacillota</taxon>
        <taxon>Negativicutes</taxon>
        <taxon>Veillonellales</taxon>
        <taxon>Veillonellaceae</taxon>
        <taxon>Megasphaera</taxon>
    </lineage>
</organism>
<evidence type="ECO:0000256" key="4">
    <source>
        <dbReference type="ARBA" id="ARBA00023235"/>
    </source>
</evidence>
<dbReference type="eggNOG" id="COG2082">
    <property type="taxonomic scope" value="Bacteria"/>
</dbReference>
<evidence type="ECO:0000256" key="3">
    <source>
        <dbReference type="ARBA" id="ARBA00022573"/>
    </source>
</evidence>
<dbReference type="HOGENOM" id="CLU_084703_1_1_9"/>
<dbReference type="UniPathway" id="UPA00148"/>
<comment type="pathway">
    <text evidence="1">Cofactor biosynthesis; adenosylcobalamin biosynthesis.</text>
</comment>
<dbReference type="InterPro" id="IPR036588">
    <property type="entry name" value="CobH/CbiC_sf"/>
</dbReference>
<dbReference type="PANTHER" id="PTHR43588">
    <property type="entry name" value="COBALT-PRECORRIN-8 METHYLMUTASE"/>
    <property type="match status" value="1"/>
</dbReference>
<evidence type="ECO:0000313" key="7">
    <source>
        <dbReference type="Proteomes" id="UP000003195"/>
    </source>
</evidence>
<dbReference type="EC" id="5.4.99.61" evidence="6"/>
<dbReference type="SUPFAM" id="SSF63965">
    <property type="entry name" value="Precorrin-8X methylmutase CbiC/CobH"/>
    <property type="match status" value="1"/>
</dbReference>
<reference evidence="6 7" key="1">
    <citation type="submission" date="2010-08" db="EMBL/GenBank/DDBJ databases">
        <authorList>
            <person name="Weinstock G."/>
            <person name="Sodergren E."/>
            <person name="Clifton S."/>
            <person name="Fulton L."/>
            <person name="Fulton B."/>
            <person name="Courtney L."/>
            <person name="Fronick C."/>
            <person name="Harrison M."/>
            <person name="Strong C."/>
            <person name="Farmer C."/>
            <person name="Delahaunty K."/>
            <person name="Markovic C."/>
            <person name="Hall O."/>
            <person name="Minx P."/>
            <person name="Tomlinson C."/>
            <person name="Mitreva M."/>
            <person name="Hou S."/>
            <person name="Chen J."/>
            <person name="Wollam A."/>
            <person name="Pepin K.H."/>
            <person name="Johnson M."/>
            <person name="Bhonagiri V."/>
            <person name="Zhang X."/>
            <person name="Suruliraj S."/>
            <person name="Warren W."/>
            <person name="Chinwalla A."/>
            <person name="Mardis E.R."/>
            <person name="Wilson R.K."/>
        </authorList>
    </citation>
    <scope>NUCLEOTIDE SEQUENCE [LARGE SCALE GENOMIC DNA]</scope>
    <source>
        <strain evidence="6 7">F0359</strain>
    </source>
</reference>
<dbReference type="STRING" id="706434.HMPREF9429_01176"/>
<keyword evidence="7" id="KW-1185">Reference proteome</keyword>
<proteinExistence type="inferred from homology"/>
<keyword evidence="4 6" id="KW-0413">Isomerase</keyword>
<dbReference type="GO" id="GO:0009236">
    <property type="term" value="P:cobalamin biosynthetic process"/>
    <property type="evidence" value="ECO:0007669"/>
    <property type="project" value="UniProtKB-UniPathway"/>
</dbReference>
<dbReference type="Proteomes" id="UP000003195">
    <property type="component" value="Unassembled WGS sequence"/>
</dbReference>
<dbReference type="InterPro" id="IPR003722">
    <property type="entry name" value="Cbl_synth_CobH/CbiC"/>
</dbReference>
<protein>
    <submittedName>
        <fullName evidence="6">Precorrin-8X methylmutase</fullName>
        <ecNumber evidence="6">5.4.99.61</ecNumber>
    </submittedName>
</protein>
<name>E2ZC06_9FIRM</name>
<dbReference type="AlphaFoldDB" id="E2ZC06"/>
<feature type="domain" description="Cobalamin biosynthesis precorrin-8X methylmutase CobH/CbiC" evidence="5">
    <location>
        <begin position="10"/>
        <end position="204"/>
    </location>
</feature>
<dbReference type="Pfam" id="PF02570">
    <property type="entry name" value="CbiC"/>
    <property type="match status" value="1"/>
</dbReference>
<accession>E2ZC06</accession>
<sequence length="213" mass="23021">MDIEHVLPQDIEKRSMQIIEEELGEVRLDPDKKDIIKRVIHTSADFEYAHKLRFSDNAVESALNAIRHGCTILTDTNMARTGINTGALKKTGGAKICYMADEEVAEKAKANGTTRATASMDKACDIKGPLIVAVGNAPTALFRLADLIDEGKIAPDLVIGVPVGFVNVIQAKERIMTCKVPYIVAAGRKGGSNVAAAIFNALLYKVIRGEDTK</sequence>
<evidence type="ECO:0000313" key="6">
    <source>
        <dbReference type="EMBL" id="EFQ03993.1"/>
    </source>
</evidence>
<evidence type="ECO:0000256" key="1">
    <source>
        <dbReference type="ARBA" id="ARBA00004953"/>
    </source>
</evidence>
<evidence type="ECO:0000256" key="2">
    <source>
        <dbReference type="ARBA" id="ARBA00009774"/>
    </source>
</evidence>
<evidence type="ECO:0000259" key="5">
    <source>
        <dbReference type="Pfam" id="PF02570"/>
    </source>
</evidence>